<proteinExistence type="predicted"/>
<dbReference type="OrthoDB" id="412788at2759"/>
<protein>
    <submittedName>
        <fullName evidence="1">GST N-terminal domain-containing protein</fullName>
    </submittedName>
</protein>
<gene>
    <name evidence="1" type="ORF">HMN09_00608300</name>
</gene>
<dbReference type="AlphaFoldDB" id="A0A8H6T249"/>
<dbReference type="EMBL" id="JACAZE010000007">
    <property type="protein sequence ID" value="KAF7310655.1"/>
    <property type="molecule type" value="Genomic_DNA"/>
</dbReference>
<evidence type="ECO:0000313" key="1">
    <source>
        <dbReference type="EMBL" id="KAF7310655.1"/>
    </source>
</evidence>
<accession>A0A8H6T249</accession>
<dbReference type="Proteomes" id="UP000613580">
    <property type="component" value="Unassembled WGS sequence"/>
</dbReference>
<reference evidence="1" key="1">
    <citation type="submission" date="2020-05" db="EMBL/GenBank/DDBJ databases">
        <title>Mycena genomes resolve the evolution of fungal bioluminescence.</title>
        <authorList>
            <person name="Tsai I.J."/>
        </authorList>
    </citation>
    <scope>NUCLEOTIDE SEQUENCE</scope>
    <source>
        <strain evidence="1">110903Hualien_Pintung</strain>
    </source>
</reference>
<keyword evidence="2" id="KW-1185">Reference proteome</keyword>
<organism evidence="1 2">
    <name type="scientific">Mycena chlorophos</name>
    <name type="common">Agaric fungus</name>
    <name type="synonym">Agaricus chlorophos</name>
    <dbReference type="NCBI Taxonomy" id="658473"/>
    <lineage>
        <taxon>Eukaryota</taxon>
        <taxon>Fungi</taxon>
        <taxon>Dikarya</taxon>
        <taxon>Basidiomycota</taxon>
        <taxon>Agaricomycotina</taxon>
        <taxon>Agaricomycetes</taxon>
        <taxon>Agaricomycetidae</taxon>
        <taxon>Agaricales</taxon>
        <taxon>Marasmiineae</taxon>
        <taxon>Mycenaceae</taxon>
        <taxon>Mycena</taxon>
    </lineage>
</organism>
<name>A0A8H6T249_MYCCL</name>
<comment type="caution">
    <text evidence="1">The sequence shown here is derived from an EMBL/GenBank/DDBJ whole genome shotgun (WGS) entry which is preliminary data.</text>
</comment>
<dbReference type="Gene3D" id="3.40.30.10">
    <property type="entry name" value="Glutaredoxin"/>
    <property type="match status" value="1"/>
</dbReference>
<sequence length="308" mass="32809">MLAQPRLTYGDPVSRSTMSSKVLYTFGGSVWAAAAELAAAELGYTDSTLTFKTVNLIEGENFTAEFLQKARPNHILFKDLAHMPIQNPNATLPTLEADGKFYTSTAEVISHLAANAPNKVKAGTSIVETIHDDKYDPNFALLLARSDEELSAKAKGVPGLFVSKRQAAIDKYLQDATGSHKEFLEGKKATNGGLLAIVTGAAPAEHTAGFYAKSQAHFASIKTALFEVVPGFLPESGFIAGEVPGEDDFHVGAWLTRIAATTGATSAADGLDKLAAAYGSPLPSKITAYWAAWTARDSWKKVYATALH</sequence>
<evidence type="ECO:0000313" key="2">
    <source>
        <dbReference type="Proteomes" id="UP000613580"/>
    </source>
</evidence>